<sequence length="38" mass="4457">MRKSFGIDVVLKIAFVQHDDVMCKDFFSKQFGDIAYRT</sequence>
<reference evidence="1 2" key="1">
    <citation type="journal article" date="2014" name="Int. J. Syst. Evol. Microbiol.">
        <title>Leptospira mayottensis sp. nov., a pathogenic species of the genus Leptospira isolated from humans.</title>
        <authorList>
            <person name="Bourhy P."/>
            <person name="Collet L."/>
            <person name="Brisse S."/>
            <person name="Picardeau M."/>
        </authorList>
    </citation>
    <scope>NUCLEOTIDE SEQUENCE [LARGE SCALE GENOMIC DNA]</scope>
    <source>
        <strain evidence="1 2">200901122</strain>
    </source>
</reference>
<evidence type="ECO:0000313" key="2">
    <source>
        <dbReference type="Proteomes" id="UP000001343"/>
    </source>
</evidence>
<organism evidence="1 2">
    <name type="scientific">Leptospira mayottensis 200901122</name>
    <dbReference type="NCBI Taxonomy" id="1193010"/>
    <lineage>
        <taxon>Bacteria</taxon>
        <taxon>Pseudomonadati</taxon>
        <taxon>Spirochaetota</taxon>
        <taxon>Spirochaetia</taxon>
        <taxon>Leptospirales</taxon>
        <taxon>Leptospiraceae</taxon>
        <taxon>Leptospira</taxon>
    </lineage>
</organism>
<protein>
    <submittedName>
        <fullName evidence="1">Uncharacterized protein</fullName>
    </submittedName>
</protein>
<comment type="caution">
    <text evidence="1">The sequence shown here is derived from an EMBL/GenBank/DDBJ whole genome shotgun (WGS) entry which is preliminary data.</text>
</comment>
<dbReference type="EMBL" id="AKWM02000069">
    <property type="protein sequence ID" value="EKR98756.1"/>
    <property type="molecule type" value="Genomic_DNA"/>
</dbReference>
<dbReference type="AlphaFoldDB" id="A0AA87SVB3"/>
<name>A0AA87SVB3_9LEPT</name>
<gene>
    <name evidence="1" type="ORF">LEP1GSC125_1644</name>
</gene>
<proteinExistence type="predicted"/>
<accession>A0AA87SVB3</accession>
<evidence type="ECO:0000313" key="1">
    <source>
        <dbReference type="EMBL" id="EKR98756.1"/>
    </source>
</evidence>
<dbReference type="Proteomes" id="UP000001343">
    <property type="component" value="Unassembled WGS sequence"/>
</dbReference>